<dbReference type="GO" id="GO:0016787">
    <property type="term" value="F:hydrolase activity"/>
    <property type="evidence" value="ECO:0007669"/>
    <property type="project" value="UniProtKB-KW"/>
</dbReference>
<proteinExistence type="predicted"/>
<organism evidence="1 2">
    <name type="scientific">Vibrio parahaemolyticus</name>
    <dbReference type="NCBI Taxonomy" id="670"/>
    <lineage>
        <taxon>Bacteria</taxon>
        <taxon>Pseudomonadati</taxon>
        <taxon>Pseudomonadota</taxon>
        <taxon>Gammaproteobacteria</taxon>
        <taxon>Vibrionales</taxon>
        <taxon>Vibrionaceae</taxon>
        <taxon>Vibrio</taxon>
    </lineage>
</organism>
<dbReference type="AlphaFoldDB" id="A0A227JFB6"/>
<reference evidence="1 2" key="1">
    <citation type="journal article" date="2017" name="Appl. Environ. Microbiol.">
        <title>Parallel evolution of two clades of a major Atlantic endemic Vibrio parahaemolyticus pathogen lineage by independent acquisition of related pathogenicity islands.</title>
        <authorList>
            <person name="Xu F."/>
            <person name="Gonzalez-Escalona N."/>
            <person name="Drees K.P."/>
            <person name="Sebra R.P."/>
            <person name="Cooper V.S."/>
            <person name="Jones S.H."/>
            <person name="Whistler C.A."/>
        </authorList>
    </citation>
    <scope>NUCLEOTIDE SEQUENCE [LARGE SCALE GENOMIC DNA]</scope>
    <source>
        <strain evidence="1 2">MAVP-3</strain>
    </source>
</reference>
<dbReference type="STRING" id="670.ACZ92_07590"/>
<protein>
    <submittedName>
        <fullName evidence="1">S-adenosylhomocysteine hydrolase</fullName>
    </submittedName>
</protein>
<keyword evidence="1" id="KW-0378">Hydrolase</keyword>
<gene>
    <name evidence="1" type="ORF">CA163_08865</name>
</gene>
<evidence type="ECO:0000313" key="1">
    <source>
        <dbReference type="EMBL" id="OXE33185.1"/>
    </source>
</evidence>
<name>A0A227JFB6_VIBPH</name>
<dbReference type="InterPro" id="IPR021077">
    <property type="entry name" value="Phage_phi-Lf_Orf112"/>
</dbReference>
<evidence type="ECO:0000313" key="2">
    <source>
        <dbReference type="Proteomes" id="UP000214596"/>
    </source>
</evidence>
<accession>A0A227JFB6</accession>
<dbReference type="EMBL" id="NIXT01000384">
    <property type="protein sequence ID" value="OXE33185.1"/>
    <property type="molecule type" value="Genomic_DNA"/>
</dbReference>
<comment type="caution">
    <text evidence="1">The sequence shown here is derived from an EMBL/GenBank/DDBJ whole genome shotgun (WGS) entry which is preliminary data.</text>
</comment>
<dbReference type="Pfam" id="PF12375">
    <property type="entry name" value="DUF3653"/>
    <property type="match status" value="1"/>
</dbReference>
<dbReference type="OrthoDB" id="6261728at2"/>
<sequence length="134" mass="15709">MFWQNFTSIKHGAEFFHVKPVTVRRWLDGRILINPMAEKLLLIKSLGFLPNDNRWSGFRIDEKRAVLICPDGRQLSPTELKEQALWRDEYKELVARYGHIEAPKITELRSTPHPFRGGRRNAAPWIPSKFKLSK</sequence>
<dbReference type="Proteomes" id="UP000214596">
    <property type="component" value="Unassembled WGS sequence"/>
</dbReference>